<dbReference type="EMBL" id="VZPX01000002">
    <property type="protein sequence ID" value="KAB0482992.1"/>
    <property type="molecule type" value="Genomic_DNA"/>
</dbReference>
<dbReference type="RefSeq" id="WP_137406321.1">
    <property type="nucleotide sequence ID" value="NZ_AP025465.1"/>
</dbReference>
<dbReference type="PANTHER" id="PTHR37316">
    <property type="entry name" value="TEICHOIC ACID GLYCEROL-PHOSPHATE PRIMASE"/>
    <property type="match status" value="1"/>
</dbReference>
<reference evidence="1 2" key="1">
    <citation type="submission" date="2019-09" db="EMBL/GenBank/DDBJ databases">
        <title>Draft genome sequences of 48 bacterial type strains from the CCUG.</title>
        <authorList>
            <person name="Tunovic T."/>
            <person name="Pineiro-Iglesias B."/>
            <person name="Unosson C."/>
            <person name="Inganas E."/>
            <person name="Ohlen M."/>
            <person name="Cardew S."/>
            <person name="Jensie-Markopoulos S."/>
            <person name="Salva-Serra F."/>
            <person name="Jaen-Luchoro D."/>
            <person name="Karlsson R."/>
            <person name="Svensson-Stadler L."/>
            <person name="Chun J."/>
            <person name="Moore E."/>
        </authorList>
    </citation>
    <scope>NUCLEOTIDE SEQUENCE [LARGE SCALE GENOMIC DNA]</scope>
    <source>
        <strain evidence="1 2">CCUG 48643</strain>
    </source>
</reference>
<proteinExistence type="predicted"/>
<dbReference type="GeneID" id="77340026"/>
<protein>
    <recommendedName>
        <fullName evidence="3">Teichoic acid biosynthesis protein</fullName>
    </recommendedName>
</protein>
<dbReference type="AlphaFoldDB" id="A0A7V7NXX7"/>
<dbReference type="PANTHER" id="PTHR37316:SF3">
    <property type="entry name" value="TEICHOIC ACID GLYCEROL-PHOSPHATE TRANSFERASE"/>
    <property type="match status" value="1"/>
</dbReference>
<dbReference type="GO" id="GO:0016020">
    <property type="term" value="C:membrane"/>
    <property type="evidence" value="ECO:0007669"/>
    <property type="project" value="InterPro"/>
</dbReference>
<evidence type="ECO:0000313" key="2">
    <source>
        <dbReference type="Proteomes" id="UP000423756"/>
    </source>
</evidence>
<dbReference type="Pfam" id="PF04464">
    <property type="entry name" value="Glyphos_transf"/>
    <property type="match status" value="1"/>
</dbReference>
<accession>A0A7V7NXX7</accession>
<dbReference type="InterPro" id="IPR007554">
    <property type="entry name" value="Glycerophosphate_synth"/>
</dbReference>
<dbReference type="InterPro" id="IPR043148">
    <property type="entry name" value="TagF_C"/>
</dbReference>
<evidence type="ECO:0008006" key="3">
    <source>
        <dbReference type="Google" id="ProtNLM"/>
    </source>
</evidence>
<comment type="caution">
    <text evidence="1">The sequence shown here is derived from an EMBL/GenBank/DDBJ whole genome shotgun (WGS) entry which is preliminary data.</text>
</comment>
<dbReference type="InterPro" id="IPR051612">
    <property type="entry name" value="Teichoic_Acid_Biosynth"/>
</dbReference>
<dbReference type="GO" id="GO:0047355">
    <property type="term" value="F:CDP-glycerol glycerophosphotransferase activity"/>
    <property type="evidence" value="ECO:0007669"/>
    <property type="project" value="InterPro"/>
</dbReference>
<name>A0A7V7NXX7_9VIBR</name>
<dbReference type="SUPFAM" id="SSF53756">
    <property type="entry name" value="UDP-Glycosyltransferase/glycogen phosphorylase"/>
    <property type="match status" value="1"/>
</dbReference>
<dbReference type="Proteomes" id="UP000423756">
    <property type="component" value="Unassembled WGS sequence"/>
</dbReference>
<gene>
    <name evidence="1" type="ORF">F7Q91_01430</name>
</gene>
<sequence>MKLVKYNIELEGFSVYILEQDQVILNEAEVKELVELLRFNNFQWIWVEHSNKRDVSLINFDFNSPRELIPEFLVISNEFYNSKDLDFFDMIEYLKCQAPTGIICTTKLKQVRSFDIEEVLKNYERLGMLKGGVVKKLFSSLPVSNNIFQNINVDDVLESKVLSRRHKVLFSKARGLNIRRVRTHNDVLMYINQHLIHKLSHSFVKIHNIRKDDDGNYVICGYLTTLFDMSDVKIKVSLFKYGSYNDVNFLNKENKHKLSYINSFEISAKNFECMSFKLLHIDTNVEVKVNIEFGKYSGLDKSIKHSYFAIEDDIIAHDNNSIYKSEKSILSMVKREVKLLIGLRRKRNVIAYRMLYWLSKGFFNKKNISLFIDRINNAGDNAEALFNYAQSSNVSKDCYYVISKKSDDYERLASQGNVIEYGSIRHRLYFLHAKNVISSHASDWAKNPFMKAEKYYRDLRTFDFVFLQHGVTYNDVSKSINKYNVGINKFICCSEYELESLKSEKYAYSDNELELTGFPRFDLLNNSGVEKIILLAPTWRRGLTENIDVRTGIKNYSTAFKHSEYFRRYNDLINDPRLINVLARTGYKILFMPHNEIRRQISDFDTNPHVIVADENQKYSEVFNISSLLITDYSSIFFDFSFLRKPVMFYQFDKEAFYRGHYESGYFDLNKFSFGKVISDHDLLVDSICSLIENGDFQKDEGIIDSSDFYKFNDNSNSERVFNLIFKDGLS</sequence>
<organism evidence="1 2">
    <name type="scientific">Vibrio chagasii</name>
    <dbReference type="NCBI Taxonomy" id="170679"/>
    <lineage>
        <taxon>Bacteria</taxon>
        <taxon>Pseudomonadati</taxon>
        <taxon>Pseudomonadota</taxon>
        <taxon>Gammaproteobacteria</taxon>
        <taxon>Vibrionales</taxon>
        <taxon>Vibrionaceae</taxon>
        <taxon>Vibrio</taxon>
    </lineage>
</organism>
<dbReference type="Gene3D" id="3.40.50.12580">
    <property type="match status" value="1"/>
</dbReference>
<evidence type="ECO:0000313" key="1">
    <source>
        <dbReference type="EMBL" id="KAB0482992.1"/>
    </source>
</evidence>